<dbReference type="Pfam" id="PF13183">
    <property type="entry name" value="Fer4_8"/>
    <property type="match status" value="1"/>
</dbReference>
<dbReference type="EMBL" id="DRBW01000169">
    <property type="protein sequence ID" value="HDM90410.1"/>
    <property type="molecule type" value="Genomic_DNA"/>
</dbReference>
<dbReference type="InterPro" id="IPR017896">
    <property type="entry name" value="4Fe4S_Fe-S-bd"/>
</dbReference>
<dbReference type="InterPro" id="IPR017900">
    <property type="entry name" value="4Fe4S_Fe_S_CS"/>
</dbReference>
<keyword evidence="3" id="KW-0411">Iron-sulfur</keyword>
<keyword evidence="2" id="KW-0408">Iron</keyword>
<evidence type="ECO:0000259" key="4">
    <source>
        <dbReference type="PROSITE" id="PS51379"/>
    </source>
</evidence>
<comment type="caution">
    <text evidence="5">The sequence shown here is derived from an EMBL/GenBank/DDBJ whole genome shotgun (WGS) entry which is preliminary data.</text>
</comment>
<dbReference type="InterPro" id="IPR009051">
    <property type="entry name" value="Helical_ferredxn"/>
</dbReference>
<dbReference type="SUPFAM" id="SSF46548">
    <property type="entry name" value="alpha-helical ferredoxin"/>
    <property type="match status" value="1"/>
</dbReference>
<organism evidence="5">
    <name type="scientific">candidate division WOR-3 bacterium</name>
    <dbReference type="NCBI Taxonomy" id="2052148"/>
    <lineage>
        <taxon>Bacteria</taxon>
        <taxon>Bacteria division WOR-3</taxon>
    </lineage>
</organism>
<evidence type="ECO:0000256" key="1">
    <source>
        <dbReference type="ARBA" id="ARBA00022723"/>
    </source>
</evidence>
<accession>A0A7C1BC18</accession>
<dbReference type="Proteomes" id="UP000885931">
    <property type="component" value="Unassembled WGS sequence"/>
</dbReference>
<keyword evidence="1" id="KW-0479">Metal-binding</keyword>
<dbReference type="AlphaFoldDB" id="A0A7C1BC18"/>
<evidence type="ECO:0000256" key="3">
    <source>
        <dbReference type="ARBA" id="ARBA00023014"/>
    </source>
</evidence>
<dbReference type="Gene3D" id="1.10.1060.10">
    <property type="entry name" value="Alpha-helical ferredoxin"/>
    <property type="match status" value="1"/>
</dbReference>
<protein>
    <submittedName>
        <fullName evidence="5">4Fe-4S ferredoxin</fullName>
    </submittedName>
</protein>
<feature type="domain" description="4Fe-4S ferredoxin-type" evidence="4">
    <location>
        <begin position="245"/>
        <end position="275"/>
    </location>
</feature>
<evidence type="ECO:0000256" key="2">
    <source>
        <dbReference type="ARBA" id="ARBA00023004"/>
    </source>
</evidence>
<dbReference type="GO" id="GO:0046872">
    <property type="term" value="F:metal ion binding"/>
    <property type="evidence" value="ECO:0007669"/>
    <property type="project" value="UniProtKB-KW"/>
</dbReference>
<proteinExistence type="predicted"/>
<dbReference type="GO" id="GO:0051536">
    <property type="term" value="F:iron-sulfur cluster binding"/>
    <property type="evidence" value="ECO:0007669"/>
    <property type="project" value="UniProtKB-KW"/>
</dbReference>
<reference evidence="5" key="1">
    <citation type="journal article" date="2020" name="mSystems">
        <title>Genome- and Community-Level Interaction Insights into Carbon Utilization and Element Cycling Functions of Hydrothermarchaeota in Hydrothermal Sediment.</title>
        <authorList>
            <person name="Zhou Z."/>
            <person name="Liu Y."/>
            <person name="Xu W."/>
            <person name="Pan J."/>
            <person name="Luo Z.H."/>
            <person name="Li M."/>
        </authorList>
    </citation>
    <scope>NUCLEOTIDE SEQUENCE [LARGE SCALE GENOMIC DNA]</scope>
    <source>
        <strain evidence="5">HyVt-237</strain>
    </source>
</reference>
<name>A0A7C1BC18_UNCW3</name>
<sequence length="312" mass="35404">MFEKLRETARELLSKGEVECVLGFAEGTLPMFYTPYLARKPEEAEKLVYGPFAAPNIATYLRKLKGKKAAVIVRGCESRTINLLISEKQLNRDDVKIIGVPCVGALDRKRILKDYGGEIREARIEGEKVIVKGDNGEKAYVLEEYISPSCRSCLYPEAIDPDIKIEGPSRDGEKADFSDIERIEKMSPAEKWEFFEKELSKCIRCYACREICPMCYCDSCFVDSNRPVWVEPGFDYSDILSFHLIKMYHMAGRCVDCGACERACPLGIRLSFLTRKLTKDMKEAYNFVSGLSPEEKPALGVFSPDDREDFIL</sequence>
<dbReference type="PROSITE" id="PS00198">
    <property type="entry name" value="4FE4S_FER_1"/>
    <property type="match status" value="2"/>
</dbReference>
<dbReference type="PROSITE" id="PS51379">
    <property type="entry name" value="4FE4S_FER_2"/>
    <property type="match status" value="2"/>
</dbReference>
<evidence type="ECO:0000313" key="5">
    <source>
        <dbReference type="EMBL" id="HDM90410.1"/>
    </source>
</evidence>
<feature type="domain" description="4Fe-4S ferredoxin-type" evidence="4">
    <location>
        <begin position="193"/>
        <end position="213"/>
    </location>
</feature>
<gene>
    <name evidence="5" type="ORF">ENG67_04285</name>
</gene>